<name>A0A917RJF4_9NOCA</name>
<dbReference type="CDD" id="cd05233">
    <property type="entry name" value="SDR_c"/>
    <property type="match status" value="1"/>
</dbReference>
<evidence type="ECO:0000313" key="6">
    <source>
        <dbReference type="Proteomes" id="UP000638263"/>
    </source>
</evidence>
<dbReference type="SUPFAM" id="SSF51735">
    <property type="entry name" value="NAD(P)-binding Rossmann-fold domains"/>
    <property type="match status" value="1"/>
</dbReference>
<proteinExistence type="inferred from homology"/>
<dbReference type="NCBIfam" id="NF005878">
    <property type="entry name" value="PRK07825.1"/>
    <property type="match status" value="1"/>
</dbReference>
<evidence type="ECO:0000256" key="1">
    <source>
        <dbReference type="ARBA" id="ARBA00006484"/>
    </source>
</evidence>
<dbReference type="Proteomes" id="UP000638263">
    <property type="component" value="Unassembled WGS sequence"/>
</dbReference>
<dbReference type="RefSeq" id="WP_082681261.1">
    <property type="nucleotide sequence ID" value="NZ_BMMH01000004.1"/>
</dbReference>
<dbReference type="PANTHER" id="PTHR24322">
    <property type="entry name" value="PKSB"/>
    <property type="match status" value="1"/>
</dbReference>
<dbReference type="SMART" id="SM00822">
    <property type="entry name" value="PKS_KR"/>
    <property type="match status" value="1"/>
</dbReference>
<protein>
    <submittedName>
        <fullName evidence="5">Short-chain dehydrogenase</fullName>
    </submittedName>
</protein>
<keyword evidence="2" id="KW-0560">Oxidoreductase</keyword>
<evidence type="ECO:0000256" key="2">
    <source>
        <dbReference type="ARBA" id="ARBA00023002"/>
    </source>
</evidence>
<dbReference type="FunFam" id="3.40.50.720:FF:000084">
    <property type="entry name" value="Short-chain dehydrogenase reductase"/>
    <property type="match status" value="1"/>
</dbReference>
<dbReference type="PRINTS" id="PR00081">
    <property type="entry name" value="GDHRDH"/>
</dbReference>
<keyword evidence="6" id="KW-1185">Reference proteome</keyword>
<gene>
    <name evidence="5" type="ORF">GCM10011588_25360</name>
</gene>
<evidence type="ECO:0000313" key="5">
    <source>
        <dbReference type="EMBL" id="GGL09925.1"/>
    </source>
</evidence>
<comment type="caution">
    <text evidence="5">The sequence shown here is derived from an EMBL/GenBank/DDBJ whole genome shotgun (WGS) entry which is preliminary data.</text>
</comment>
<dbReference type="Gene3D" id="3.40.50.720">
    <property type="entry name" value="NAD(P)-binding Rossmann-like Domain"/>
    <property type="match status" value="1"/>
</dbReference>
<evidence type="ECO:0000256" key="3">
    <source>
        <dbReference type="RuleBase" id="RU000363"/>
    </source>
</evidence>
<dbReference type="PANTHER" id="PTHR24322:SF736">
    <property type="entry name" value="RETINOL DEHYDROGENASE 10"/>
    <property type="match status" value="1"/>
</dbReference>
<dbReference type="PRINTS" id="PR00080">
    <property type="entry name" value="SDRFAMILY"/>
</dbReference>
<evidence type="ECO:0000259" key="4">
    <source>
        <dbReference type="SMART" id="SM00822"/>
    </source>
</evidence>
<comment type="similarity">
    <text evidence="1 3">Belongs to the short-chain dehydrogenases/reductases (SDR) family.</text>
</comment>
<dbReference type="InterPro" id="IPR036291">
    <property type="entry name" value="NAD(P)-bd_dom_sf"/>
</dbReference>
<sequence length="299" mass="31023">MKQAQLSRRIEGKVVAVTGAARGIGLATAKALHRRGAKVVIGDIDEAAVKGAAAELGTDVEAVRLDVTDEASFADFVAHAERRYGTLDVLINNAGIMPIGPFLDEESALSKRVLEINAGGAMIGMRSALPGMIGRGAGHIVNVASVAGKSPVPGGLSYAASKAAVISATETARVECARSGVSFTCVLPSFTNTDLIAGTSGTKFIANLEPGEVAEAIVAAIAARKPDVYLPRILGLVVWSQPLLGRRLRDWANHLIKADSAFLAFDADARKEYDARIGARAVEEGGRPAGGATKPESRS</sequence>
<dbReference type="EMBL" id="BMMH01000004">
    <property type="protein sequence ID" value="GGL09925.1"/>
    <property type="molecule type" value="Genomic_DNA"/>
</dbReference>
<dbReference type="AlphaFoldDB" id="A0A917RJF4"/>
<dbReference type="InterPro" id="IPR057326">
    <property type="entry name" value="KR_dom"/>
</dbReference>
<dbReference type="InterPro" id="IPR002347">
    <property type="entry name" value="SDR_fam"/>
</dbReference>
<accession>A0A917RJF4</accession>
<reference evidence="5" key="1">
    <citation type="journal article" date="2014" name="Int. J. Syst. Evol. Microbiol.">
        <title>Complete genome sequence of Corynebacterium casei LMG S-19264T (=DSM 44701T), isolated from a smear-ripened cheese.</title>
        <authorList>
            <consortium name="US DOE Joint Genome Institute (JGI-PGF)"/>
            <person name="Walter F."/>
            <person name="Albersmeier A."/>
            <person name="Kalinowski J."/>
            <person name="Ruckert C."/>
        </authorList>
    </citation>
    <scope>NUCLEOTIDE SEQUENCE</scope>
    <source>
        <strain evidence="5">CGMCC 4.3508</strain>
    </source>
</reference>
<dbReference type="GO" id="GO:0016616">
    <property type="term" value="F:oxidoreductase activity, acting on the CH-OH group of donors, NAD or NADP as acceptor"/>
    <property type="evidence" value="ECO:0007669"/>
    <property type="project" value="TreeGrafter"/>
</dbReference>
<organism evidence="5 6">
    <name type="scientific">Nocardia jinanensis</name>
    <dbReference type="NCBI Taxonomy" id="382504"/>
    <lineage>
        <taxon>Bacteria</taxon>
        <taxon>Bacillati</taxon>
        <taxon>Actinomycetota</taxon>
        <taxon>Actinomycetes</taxon>
        <taxon>Mycobacteriales</taxon>
        <taxon>Nocardiaceae</taxon>
        <taxon>Nocardia</taxon>
    </lineage>
</organism>
<dbReference type="Pfam" id="PF00106">
    <property type="entry name" value="adh_short"/>
    <property type="match status" value="1"/>
</dbReference>
<feature type="domain" description="Ketoreductase" evidence="4">
    <location>
        <begin position="13"/>
        <end position="199"/>
    </location>
</feature>
<reference evidence="5" key="2">
    <citation type="submission" date="2020-09" db="EMBL/GenBank/DDBJ databases">
        <authorList>
            <person name="Sun Q."/>
            <person name="Zhou Y."/>
        </authorList>
    </citation>
    <scope>NUCLEOTIDE SEQUENCE</scope>
    <source>
        <strain evidence="5">CGMCC 4.3508</strain>
    </source>
</reference>